<dbReference type="EMBL" id="CAUJNA010000136">
    <property type="protein sequence ID" value="CAJ1372445.1"/>
    <property type="molecule type" value="Genomic_DNA"/>
</dbReference>
<comment type="caution">
    <text evidence="1">The sequence shown here is derived from an EMBL/GenBank/DDBJ whole genome shotgun (WGS) entry which is preliminary data.</text>
</comment>
<proteinExistence type="predicted"/>
<accession>A0AA36HPL5</accession>
<evidence type="ECO:0000313" key="2">
    <source>
        <dbReference type="Proteomes" id="UP001178507"/>
    </source>
</evidence>
<gene>
    <name evidence="1" type="ORF">EVOR1521_LOCUS2526</name>
</gene>
<sequence>MATSCSRVDFASFKMTTSLLQAARWSLPTIQKFAMRRPDDPFCIEDTAERGITLGQLQLLVTFVSKMASSWCETFGQRAGSCLDFHGFNLYHANHWIIKPATAGYYGTGCSLVEIMATQLQLPHWFVSHAWIENLCANSWRVWSSMLGCGNCLTVLPIGCAPMPTTSTV</sequence>
<organism evidence="1 2">
    <name type="scientific">Effrenium voratum</name>
    <dbReference type="NCBI Taxonomy" id="2562239"/>
    <lineage>
        <taxon>Eukaryota</taxon>
        <taxon>Sar</taxon>
        <taxon>Alveolata</taxon>
        <taxon>Dinophyceae</taxon>
        <taxon>Suessiales</taxon>
        <taxon>Symbiodiniaceae</taxon>
        <taxon>Effrenium</taxon>
    </lineage>
</organism>
<keyword evidence="2" id="KW-1185">Reference proteome</keyword>
<evidence type="ECO:0000313" key="1">
    <source>
        <dbReference type="EMBL" id="CAJ1372445.1"/>
    </source>
</evidence>
<reference evidence="1" key="1">
    <citation type="submission" date="2023-08" db="EMBL/GenBank/DDBJ databases">
        <authorList>
            <person name="Chen Y."/>
            <person name="Shah S."/>
            <person name="Dougan E. K."/>
            <person name="Thang M."/>
            <person name="Chan C."/>
        </authorList>
    </citation>
    <scope>NUCLEOTIDE SEQUENCE</scope>
</reference>
<protein>
    <submittedName>
        <fullName evidence="1">Uncharacterized protein</fullName>
    </submittedName>
</protein>
<dbReference type="AlphaFoldDB" id="A0AA36HPL5"/>
<dbReference type="Proteomes" id="UP001178507">
    <property type="component" value="Unassembled WGS sequence"/>
</dbReference>
<name>A0AA36HPL5_9DINO</name>